<proteinExistence type="predicted"/>
<dbReference type="Proteomes" id="UP001214576">
    <property type="component" value="Unassembled WGS sequence"/>
</dbReference>
<evidence type="ECO:0000256" key="1">
    <source>
        <dbReference type="SAM" id="MobiDB-lite"/>
    </source>
</evidence>
<keyword evidence="3" id="KW-1185">Reference proteome</keyword>
<feature type="region of interest" description="Disordered" evidence="1">
    <location>
        <begin position="60"/>
        <end position="83"/>
    </location>
</feature>
<sequence length="148" mass="16572">MVFYTDSPSHCSGKTQYLAWALNTDKQSKQAAVKYVILRRSPQKRECGSQLVTNQTHLRKANVNSSLDNGNSSEETQSDSMYGSVTIDSERTNQVLPKGHSFQAKAQSAELIAFCPRAKILFTRPLIVDRALELGLLLSKAYPYLFVR</sequence>
<dbReference type="EMBL" id="JAKZEL010000022">
    <property type="protein sequence ID" value="KAI4532298.1"/>
    <property type="molecule type" value="Genomic_DNA"/>
</dbReference>
<protein>
    <submittedName>
        <fullName evidence="2">Uncharacterized protein</fullName>
    </submittedName>
</protein>
<reference evidence="2" key="1">
    <citation type="submission" date="2022-03" db="EMBL/GenBank/DDBJ databases">
        <title>Genomic analyses of argali, domestic sheep and their hybrids provide insights into chromosomal evolution, heterosis and genetic basis of agronomic traits.</title>
        <authorList>
            <person name="Li M."/>
        </authorList>
    </citation>
    <scope>NUCLEOTIDE SEQUENCE</scope>
    <source>
        <strain evidence="2">CAU-MHL-2022a</strain>
        <tissue evidence="2">Skin</tissue>
    </source>
</reference>
<evidence type="ECO:0000313" key="2">
    <source>
        <dbReference type="EMBL" id="KAI4532298.1"/>
    </source>
</evidence>
<organism evidence="2 3">
    <name type="scientific">Ovis ammon polii</name>
    <dbReference type="NCBI Taxonomy" id="230172"/>
    <lineage>
        <taxon>Eukaryota</taxon>
        <taxon>Metazoa</taxon>
        <taxon>Chordata</taxon>
        <taxon>Craniata</taxon>
        <taxon>Vertebrata</taxon>
        <taxon>Euteleostomi</taxon>
        <taxon>Mammalia</taxon>
        <taxon>Eutheria</taxon>
        <taxon>Laurasiatheria</taxon>
        <taxon>Artiodactyla</taxon>
        <taxon>Ruminantia</taxon>
        <taxon>Pecora</taxon>
        <taxon>Bovidae</taxon>
        <taxon>Caprinae</taxon>
        <taxon>Ovis</taxon>
    </lineage>
</organism>
<dbReference type="AlphaFoldDB" id="A0AAD4TQW8"/>
<comment type="caution">
    <text evidence="2">The sequence shown here is derived from an EMBL/GenBank/DDBJ whole genome shotgun (WGS) entry which is preliminary data.</text>
</comment>
<evidence type="ECO:0000313" key="3">
    <source>
        <dbReference type="Proteomes" id="UP001214576"/>
    </source>
</evidence>
<accession>A0AAD4TQW8</accession>
<gene>
    <name evidence="2" type="ORF">MG293_017563</name>
</gene>
<name>A0AAD4TQW8_OVIAM</name>